<reference evidence="1" key="1">
    <citation type="submission" date="2023-07" db="EMBL/GenBank/DDBJ databases">
        <title>Sequencing the genomes of 1000 actinobacteria strains.</title>
        <authorList>
            <person name="Klenk H.-P."/>
        </authorList>
    </citation>
    <scope>NUCLEOTIDE SEQUENCE</scope>
    <source>
        <strain evidence="1">DSM 45977</strain>
    </source>
</reference>
<name>A0AAE4CM96_9ACTN</name>
<proteinExistence type="predicted"/>
<gene>
    <name evidence="1" type="ORF">JOF55_003296</name>
</gene>
<protein>
    <submittedName>
        <fullName evidence="1">Uncharacterized protein</fullName>
    </submittedName>
</protein>
<accession>A0AAE4CM96</accession>
<keyword evidence="2" id="KW-1185">Reference proteome</keyword>
<dbReference type="EMBL" id="JAVDXW010000001">
    <property type="protein sequence ID" value="MDR7303115.1"/>
    <property type="molecule type" value="Genomic_DNA"/>
</dbReference>
<dbReference type="Proteomes" id="UP001180845">
    <property type="component" value="Unassembled WGS sequence"/>
</dbReference>
<evidence type="ECO:0000313" key="2">
    <source>
        <dbReference type="Proteomes" id="UP001180845"/>
    </source>
</evidence>
<dbReference type="AlphaFoldDB" id="A0AAE4CM96"/>
<sequence>MSAADANLNVFELKFDRPTTVDPSAGLRHTSETRWAMLWRRFERGPAVVWGKHTTAGHRRLPHG</sequence>
<comment type="caution">
    <text evidence="1">The sequence shown here is derived from an EMBL/GenBank/DDBJ whole genome shotgun (WGS) entry which is preliminary data.</text>
</comment>
<evidence type="ECO:0000313" key="1">
    <source>
        <dbReference type="EMBL" id="MDR7303115.1"/>
    </source>
</evidence>
<organism evidence="1 2">
    <name type="scientific">Haloactinomyces albus</name>
    <dbReference type="NCBI Taxonomy" id="1352928"/>
    <lineage>
        <taxon>Bacteria</taxon>
        <taxon>Bacillati</taxon>
        <taxon>Actinomycetota</taxon>
        <taxon>Actinomycetes</taxon>
        <taxon>Actinopolysporales</taxon>
        <taxon>Actinopolysporaceae</taxon>
        <taxon>Haloactinomyces</taxon>
    </lineage>
</organism>